<evidence type="ECO:0000256" key="2">
    <source>
        <dbReference type="PROSITE-ProRule" id="PRU01091"/>
    </source>
</evidence>
<protein>
    <submittedName>
        <fullName evidence="5">Two-component response regulator</fullName>
    </submittedName>
</protein>
<feature type="DNA-binding region" description="OmpR/PhoB-type" evidence="2">
    <location>
        <begin position="10"/>
        <end position="106"/>
    </location>
</feature>
<gene>
    <name evidence="5" type="ORF">AWOD_I_1029</name>
</gene>
<dbReference type="InterPro" id="IPR036388">
    <property type="entry name" value="WH-like_DNA-bd_sf"/>
</dbReference>
<dbReference type="CDD" id="cd00383">
    <property type="entry name" value="trans_reg_C"/>
    <property type="match status" value="1"/>
</dbReference>
<dbReference type="GO" id="GO:0006355">
    <property type="term" value="P:regulation of DNA-templated transcription"/>
    <property type="evidence" value="ECO:0007669"/>
    <property type="project" value="InterPro"/>
</dbReference>
<dbReference type="PROSITE" id="PS51755">
    <property type="entry name" value="OMPR_PHOB"/>
    <property type="match status" value="1"/>
</dbReference>
<dbReference type="PATRIC" id="fig|80852.17.peg.1051"/>
<proteinExistence type="predicted"/>
<dbReference type="HOGENOM" id="CLU_713612_0_0_6"/>
<reference evidence="6" key="1">
    <citation type="submission" date="2014-09" db="EMBL/GenBank/DDBJ databases">
        <authorList>
            <person name="Hjerde E."/>
        </authorList>
    </citation>
    <scope>NUCLEOTIDE SEQUENCE [LARGE SCALE GENOMIC DNA]</scope>
    <source>
        <strain evidence="6">06/09/139</strain>
    </source>
</reference>
<accession>A0A090IP77</accession>
<dbReference type="OrthoDB" id="5916638at2"/>
<dbReference type="STRING" id="80852.AWOD_I_1029"/>
<sequence>MLKFFHVNKQRTIAYNNFTLHLDKKTIISNGITTHLTDIEVKILSLLTQEHTKTFSKEEILACAWNSTDNYTSVVPQAISLLRKKLHKHHIDAIETVKGKGYKATKKCDTSNINKKTLFKLIIIMGLSISIGYILSIIAENKDLTPENQYLIESLPNVYTPSNSLPIKFDHSELKDNVAYYINRQSRNLSISACLQKGNFCKAVYNKVYFTNSENTHVDISSFLKEVTFKYEPPKLLVAHQEDSEFKVESSICFAALDNPEYSGHAYMYYDIKTESTTKLLSELSIYITESGYEGGYSFSSDLIIKLDKQDSKYTALLNNINEERNFKVGRKHFGIIKDQTQLYAYPRLLNGPVKQFFAHIYPINKNTNFTYFEDTSISILMFEHK</sequence>
<evidence type="ECO:0000256" key="1">
    <source>
        <dbReference type="ARBA" id="ARBA00023125"/>
    </source>
</evidence>
<evidence type="ECO:0000259" key="4">
    <source>
        <dbReference type="PROSITE" id="PS51755"/>
    </source>
</evidence>
<dbReference type="KEGG" id="awd:AWOD_I_1029"/>
<dbReference type="EMBL" id="LN554846">
    <property type="protein sequence ID" value="CED71118.1"/>
    <property type="molecule type" value="Genomic_DNA"/>
</dbReference>
<dbReference type="AlphaFoldDB" id="A0A090IP77"/>
<dbReference type="Pfam" id="PF00486">
    <property type="entry name" value="Trans_reg_C"/>
    <property type="match status" value="1"/>
</dbReference>
<keyword evidence="6" id="KW-1185">Reference proteome</keyword>
<evidence type="ECO:0000313" key="5">
    <source>
        <dbReference type="EMBL" id="CED71118.1"/>
    </source>
</evidence>
<keyword evidence="3" id="KW-0812">Transmembrane</keyword>
<organism evidence="5 6">
    <name type="scientific">Aliivibrio wodanis</name>
    <dbReference type="NCBI Taxonomy" id="80852"/>
    <lineage>
        <taxon>Bacteria</taxon>
        <taxon>Pseudomonadati</taxon>
        <taxon>Pseudomonadota</taxon>
        <taxon>Gammaproteobacteria</taxon>
        <taxon>Vibrionales</taxon>
        <taxon>Vibrionaceae</taxon>
        <taxon>Aliivibrio</taxon>
    </lineage>
</organism>
<dbReference type="Gene3D" id="1.10.10.10">
    <property type="entry name" value="Winged helix-like DNA-binding domain superfamily/Winged helix DNA-binding domain"/>
    <property type="match status" value="1"/>
</dbReference>
<keyword evidence="3" id="KW-1133">Transmembrane helix</keyword>
<dbReference type="InterPro" id="IPR016032">
    <property type="entry name" value="Sig_transdc_resp-reg_C-effctor"/>
</dbReference>
<dbReference type="GO" id="GO:0003677">
    <property type="term" value="F:DNA binding"/>
    <property type="evidence" value="ECO:0007669"/>
    <property type="project" value="UniProtKB-UniRule"/>
</dbReference>
<name>A0A090IP77_9GAMM</name>
<dbReference type="Proteomes" id="UP000032427">
    <property type="component" value="Chromosome 1"/>
</dbReference>
<dbReference type="InterPro" id="IPR001867">
    <property type="entry name" value="OmpR/PhoB-type_DNA-bd"/>
</dbReference>
<feature type="transmembrane region" description="Helical" evidence="3">
    <location>
        <begin position="117"/>
        <end position="139"/>
    </location>
</feature>
<keyword evidence="3" id="KW-0472">Membrane</keyword>
<evidence type="ECO:0000256" key="3">
    <source>
        <dbReference type="SAM" id="Phobius"/>
    </source>
</evidence>
<dbReference type="GeneID" id="28543694"/>
<keyword evidence="1 2" id="KW-0238">DNA-binding</keyword>
<dbReference type="SUPFAM" id="SSF46894">
    <property type="entry name" value="C-terminal effector domain of the bipartite response regulators"/>
    <property type="match status" value="1"/>
</dbReference>
<feature type="domain" description="OmpR/PhoB-type" evidence="4">
    <location>
        <begin position="10"/>
        <end position="106"/>
    </location>
</feature>
<evidence type="ECO:0000313" key="6">
    <source>
        <dbReference type="Proteomes" id="UP000032427"/>
    </source>
</evidence>
<dbReference type="GO" id="GO:0000160">
    <property type="term" value="P:phosphorelay signal transduction system"/>
    <property type="evidence" value="ECO:0007669"/>
    <property type="project" value="InterPro"/>
</dbReference>
<dbReference type="SMART" id="SM00862">
    <property type="entry name" value="Trans_reg_C"/>
    <property type="match status" value="1"/>
</dbReference>